<accession>A0A317E2G6</accession>
<dbReference type="OrthoDB" id="9804504at2"/>
<dbReference type="EMBL" id="QGLF01000003">
    <property type="protein sequence ID" value="PWR20604.1"/>
    <property type="molecule type" value="Genomic_DNA"/>
</dbReference>
<dbReference type="PANTHER" id="PTHR11783">
    <property type="entry name" value="SULFOTRANSFERASE SULT"/>
    <property type="match status" value="1"/>
</dbReference>
<organism evidence="4 5">
    <name type="scientific">Zavarzinia compransoris</name>
    <dbReference type="NCBI Taxonomy" id="1264899"/>
    <lineage>
        <taxon>Bacteria</taxon>
        <taxon>Pseudomonadati</taxon>
        <taxon>Pseudomonadota</taxon>
        <taxon>Alphaproteobacteria</taxon>
        <taxon>Rhodospirillales</taxon>
        <taxon>Zavarziniaceae</taxon>
        <taxon>Zavarzinia</taxon>
    </lineage>
</organism>
<evidence type="ECO:0000256" key="2">
    <source>
        <dbReference type="ARBA" id="ARBA00022679"/>
    </source>
</evidence>
<dbReference type="GO" id="GO:0008146">
    <property type="term" value="F:sulfotransferase activity"/>
    <property type="evidence" value="ECO:0007669"/>
    <property type="project" value="InterPro"/>
</dbReference>
<dbReference type="Gene3D" id="3.40.50.300">
    <property type="entry name" value="P-loop containing nucleotide triphosphate hydrolases"/>
    <property type="match status" value="1"/>
</dbReference>
<dbReference type="SUPFAM" id="SSF52540">
    <property type="entry name" value="P-loop containing nucleoside triphosphate hydrolases"/>
    <property type="match status" value="1"/>
</dbReference>
<dbReference type="Pfam" id="PF00685">
    <property type="entry name" value="Sulfotransfer_1"/>
    <property type="match status" value="1"/>
</dbReference>
<reference evidence="5" key="1">
    <citation type="submission" date="2018-05" db="EMBL/GenBank/DDBJ databases">
        <title>Zavarzinia sp. HR-AS.</title>
        <authorList>
            <person name="Lee Y."/>
            <person name="Jeon C.O."/>
        </authorList>
    </citation>
    <scope>NUCLEOTIDE SEQUENCE [LARGE SCALE GENOMIC DNA]</scope>
    <source>
        <strain evidence="5">DSM 1231</strain>
    </source>
</reference>
<evidence type="ECO:0000313" key="4">
    <source>
        <dbReference type="EMBL" id="PWR20604.1"/>
    </source>
</evidence>
<feature type="domain" description="Sulfotransferase" evidence="3">
    <location>
        <begin position="5"/>
        <end position="272"/>
    </location>
</feature>
<evidence type="ECO:0000259" key="3">
    <source>
        <dbReference type="Pfam" id="PF00685"/>
    </source>
</evidence>
<dbReference type="AlphaFoldDB" id="A0A317E2G6"/>
<comment type="caution">
    <text evidence="4">The sequence shown here is derived from an EMBL/GenBank/DDBJ whole genome shotgun (WGS) entry which is preliminary data.</text>
</comment>
<protein>
    <submittedName>
        <fullName evidence="4">Sulfotransferase</fullName>
    </submittedName>
</protein>
<keyword evidence="5" id="KW-1185">Reference proteome</keyword>
<proteinExistence type="inferred from homology"/>
<sequence>MAALIWLASYPKSGNTWLRTFLHHLLINPPAPLPPDSLHRFTLGDHHRIWFDKAAGRSTAGFSLAEILQLRPKTQVLMTGASADSVFVKTHSMVGTYQGVPLINMEVTAGAIYVVRDPRDVVISAADHYGLGIDDMITRMADRDATIGGQQNQVEVRVGDWSSNVESWTGQTGRGLLVVRYEDMEQKPLKTFGAIAGFLGLKPPRERLERAIRFSSFKVSQNQEAQHGFAERSQHSARFFRIGKSGQWPGVLTPEQVARIEHDHGAVMKRFGYL</sequence>
<dbReference type="InterPro" id="IPR027417">
    <property type="entry name" value="P-loop_NTPase"/>
</dbReference>
<dbReference type="InterPro" id="IPR000863">
    <property type="entry name" value="Sulfotransferase_dom"/>
</dbReference>
<comment type="similarity">
    <text evidence="1">Belongs to the sulfotransferase 1 family.</text>
</comment>
<evidence type="ECO:0000256" key="1">
    <source>
        <dbReference type="ARBA" id="ARBA00005771"/>
    </source>
</evidence>
<dbReference type="RefSeq" id="WP_109921248.1">
    <property type="nucleotide sequence ID" value="NZ_QGLF01000003.1"/>
</dbReference>
<name>A0A317E2G6_9PROT</name>
<gene>
    <name evidence="4" type="ORF">DKG75_11390</name>
</gene>
<evidence type="ECO:0000313" key="5">
    <source>
        <dbReference type="Proteomes" id="UP000246077"/>
    </source>
</evidence>
<dbReference type="Proteomes" id="UP000246077">
    <property type="component" value="Unassembled WGS sequence"/>
</dbReference>
<keyword evidence="2 4" id="KW-0808">Transferase</keyword>